<dbReference type="Proteomes" id="UP000226431">
    <property type="component" value="Unassembled WGS sequence"/>
</dbReference>
<protein>
    <recommendedName>
        <fullName evidence="3">Proteasome assembly chaperone 3</fullName>
    </recommendedName>
</protein>
<comment type="caution">
    <text evidence="1">The sequence shown here is derived from an EMBL/GenBank/DDBJ whole genome shotgun (WGS) entry which is preliminary data.</text>
</comment>
<dbReference type="Pfam" id="PF16093">
    <property type="entry name" value="PAC4"/>
    <property type="match status" value="1"/>
</dbReference>
<evidence type="ECO:0008006" key="3">
    <source>
        <dbReference type="Google" id="ProtNLM"/>
    </source>
</evidence>
<dbReference type="Gene3D" id="3.30.230.100">
    <property type="match status" value="1"/>
</dbReference>
<accession>A0A2C5YYY8</accession>
<dbReference type="GO" id="GO:0043248">
    <property type="term" value="P:proteasome assembly"/>
    <property type="evidence" value="ECO:0007669"/>
    <property type="project" value="InterPro"/>
</dbReference>
<dbReference type="EMBL" id="NJES01000305">
    <property type="protein sequence ID" value="PHH73977.1"/>
    <property type="molecule type" value="Genomic_DNA"/>
</dbReference>
<organism evidence="1 2">
    <name type="scientific">Ophiocordyceps camponoti-rufipedis</name>
    <dbReference type="NCBI Taxonomy" id="2004952"/>
    <lineage>
        <taxon>Eukaryota</taxon>
        <taxon>Fungi</taxon>
        <taxon>Dikarya</taxon>
        <taxon>Ascomycota</taxon>
        <taxon>Pezizomycotina</taxon>
        <taxon>Sordariomycetes</taxon>
        <taxon>Hypocreomycetidae</taxon>
        <taxon>Hypocreales</taxon>
        <taxon>Ophiocordycipitaceae</taxon>
        <taxon>Ophiocordyceps</taxon>
    </lineage>
</organism>
<evidence type="ECO:0000313" key="2">
    <source>
        <dbReference type="Proteomes" id="UP000226431"/>
    </source>
</evidence>
<evidence type="ECO:0000313" key="1">
    <source>
        <dbReference type="EMBL" id="PHH73977.1"/>
    </source>
</evidence>
<reference evidence="1 2" key="1">
    <citation type="submission" date="2017-06" db="EMBL/GenBank/DDBJ databases">
        <title>Ant-infecting Ophiocordyceps genomes reveal a high diversity of potential behavioral manipulation genes and a possible major role for enterotoxins.</title>
        <authorList>
            <person name="De Bekker C."/>
            <person name="Evans H.C."/>
            <person name="Brachmann A."/>
            <person name="Hughes D.P."/>
        </authorList>
    </citation>
    <scope>NUCLEOTIDE SEQUENCE [LARGE SCALE GENOMIC DNA]</scope>
    <source>
        <strain evidence="1 2">Map16</strain>
    </source>
</reference>
<name>A0A2C5YYY8_9HYPO</name>
<dbReference type="OrthoDB" id="5407417at2759"/>
<dbReference type="AlphaFoldDB" id="A0A2C5YYY8"/>
<gene>
    <name evidence="1" type="ORF">CDD80_3439</name>
</gene>
<sequence>MSVDEQSQLWQLSLSLPQLPETRIYIRLSKLARAVLISLTTATPNQVSAAKPMGSFVYALPNRQQGREPLSTVLFPHEPTLDLTTRLARLIARRAQLPTYVTNSMSFADDGMGDAVDDEMSVFGGVAEAVLERLDLQLMR</sequence>
<keyword evidence="2" id="KW-1185">Reference proteome</keyword>
<dbReference type="InterPro" id="IPR032157">
    <property type="entry name" value="PAC4"/>
</dbReference>
<proteinExistence type="predicted"/>